<proteinExistence type="predicted"/>
<accession>A0ABQ9J720</accession>
<dbReference type="InterPro" id="IPR014710">
    <property type="entry name" value="RmlC-like_jellyroll"/>
</dbReference>
<evidence type="ECO:0000313" key="1">
    <source>
        <dbReference type="EMBL" id="KAJ8973766.1"/>
    </source>
</evidence>
<evidence type="ECO:0008006" key="3">
    <source>
        <dbReference type="Google" id="ProtNLM"/>
    </source>
</evidence>
<protein>
    <recommendedName>
        <fullName evidence="3">Ribosomal protein L31</fullName>
    </recommendedName>
</protein>
<dbReference type="EMBL" id="JAPWTJ010001118">
    <property type="protein sequence ID" value="KAJ8973766.1"/>
    <property type="molecule type" value="Genomic_DNA"/>
</dbReference>
<evidence type="ECO:0000313" key="2">
    <source>
        <dbReference type="Proteomes" id="UP001162164"/>
    </source>
</evidence>
<dbReference type="Gene3D" id="2.60.120.10">
    <property type="entry name" value="Jelly Rolls"/>
    <property type="match status" value="1"/>
</dbReference>
<gene>
    <name evidence="1" type="ORF">NQ317_017568</name>
</gene>
<sequence length="92" mass="10810">MTSEKKLWDAKPIPRLHYKDPKIDELIKANILLLLKPAKEKWTLEYLEKNLGSSGHTVYLSRNHKFKFYDDKKVLSRNNPKGIEFTPPTKKS</sequence>
<organism evidence="1 2">
    <name type="scientific">Molorchus minor</name>
    <dbReference type="NCBI Taxonomy" id="1323400"/>
    <lineage>
        <taxon>Eukaryota</taxon>
        <taxon>Metazoa</taxon>
        <taxon>Ecdysozoa</taxon>
        <taxon>Arthropoda</taxon>
        <taxon>Hexapoda</taxon>
        <taxon>Insecta</taxon>
        <taxon>Pterygota</taxon>
        <taxon>Neoptera</taxon>
        <taxon>Endopterygota</taxon>
        <taxon>Coleoptera</taxon>
        <taxon>Polyphaga</taxon>
        <taxon>Cucujiformia</taxon>
        <taxon>Chrysomeloidea</taxon>
        <taxon>Cerambycidae</taxon>
        <taxon>Lamiinae</taxon>
        <taxon>Monochamini</taxon>
        <taxon>Molorchus</taxon>
    </lineage>
</organism>
<reference evidence="1" key="1">
    <citation type="journal article" date="2023" name="Insect Mol. Biol.">
        <title>Genome sequencing provides insights into the evolution of gene families encoding plant cell wall-degrading enzymes in longhorned beetles.</title>
        <authorList>
            <person name="Shin N.R."/>
            <person name="Okamura Y."/>
            <person name="Kirsch R."/>
            <person name="Pauchet Y."/>
        </authorList>
    </citation>
    <scope>NUCLEOTIDE SEQUENCE</scope>
    <source>
        <strain evidence="1">MMC_N1</strain>
    </source>
</reference>
<name>A0ABQ9J720_9CUCU</name>
<dbReference type="Proteomes" id="UP001162164">
    <property type="component" value="Unassembled WGS sequence"/>
</dbReference>
<comment type="caution">
    <text evidence="1">The sequence shown here is derived from an EMBL/GenBank/DDBJ whole genome shotgun (WGS) entry which is preliminary data.</text>
</comment>
<keyword evidence="2" id="KW-1185">Reference proteome</keyword>